<feature type="region of interest" description="Disordered" evidence="1">
    <location>
        <begin position="135"/>
        <end position="156"/>
    </location>
</feature>
<protein>
    <recommendedName>
        <fullName evidence="2">Bvu-2165-like IHF-HU-like DNA-binding domain-containing protein</fullName>
    </recommendedName>
</protein>
<feature type="domain" description="Bvu-2165-like IHF-HU-like DNA-binding" evidence="2">
    <location>
        <begin position="5"/>
        <end position="126"/>
    </location>
</feature>
<comment type="caution">
    <text evidence="3">The sequence shown here is derived from an EMBL/GenBank/DDBJ whole genome shotgun (WGS) entry which is preliminary data.</text>
</comment>
<evidence type="ECO:0000313" key="4">
    <source>
        <dbReference type="Proteomes" id="UP000644010"/>
    </source>
</evidence>
<organism evidence="3 4">
    <name type="scientific">Parabacteroides segnis</name>
    <dbReference type="NCBI Taxonomy" id="2763058"/>
    <lineage>
        <taxon>Bacteria</taxon>
        <taxon>Pseudomonadati</taxon>
        <taxon>Bacteroidota</taxon>
        <taxon>Bacteroidia</taxon>
        <taxon>Bacteroidales</taxon>
        <taxon>Tannerellaceae</taxon>
        <taxon>Parabacteroides</taxon>
    </lineage>
</organism>
<dbReference type="Proteomes" id="UP000644010">
    <property type="component" value="Unassembled WGS sequence"/>
</dbReference>
<dbReference type="RefSeq" id="WP_186959949.1">
    <property type="nucleotide sequence ID" value="NZ_JACOOI010000015.1"/>
</dbReference>
<dbReference type="Pfam" id="PF14848">
    <property type="entry name" value="HU-DNA_bdg"/>
    <property type="match status" value="1"/>
</dbReference>
<dbReference type="EMBL" id="JACOOI010000015">
    <property type="protein sequence ID" value="MBC5643994.1"/>
    <property type="molecule type" value="Genomic_DNA"/>
</dbReference>
<accession>A0ABR7E2M4</accession>
<sequence length="156" mass="17184">MKTILRAYAYRNALKKPVGPFYYLRALSLGRLDIGDIIARISRLPFAFSQREYAFLVNLFLDECIAAATEGYHIATPQMRWSPTIRGTIVPSDFRRTFAPGRLPVSFRLTPGPAARKASSEISVHICGEAVPKVRAPKVRAPKDSAPKGDTPKGGP</sequence>
<gene>
    <name evidence="3" type="ORF">H8S77_14005</name>
</gene>
<evidence type="ECO:0000256" key="1">
    <source>
        <dbReference type="SAM" id="MobiDB-lite"/>
    </source>
</evidence>
<reference evidence="3 4" key="1">
    <citation type="submission" date="2020-08" db="EMBL/GenBank/DDBJ databases">
        <title>Genome public.</title>
        <authorList>
            <person name="Liu C."/>
            <person name="Sun Q."/>
        </authorList>
    </citation>
    <scope>NUCLEOTIDE SEQUENCE [LARGE SCALE GENOMIC DNA]</scope>
    <source>
        <strain evidence="3 4">BX2</strain>
    </source>
</reference>
<evidence type="ECO:0000259" key="2">
    <source>
        <dbReference type="Pfam" id="PF14848"/>
    </source>
</evidence>
<evidence type="ECO:0000313" key="3">
    <source>
        <dbReference type="EMBL" id="MBC5643994.1"/>
    </source>
</evidence>
<feature type="compositionally biased region" description="Basic and acidic residues" evidence="1">
    <location>
        <begin position="141"/>
        <end position="156"/>
    </location>
</feature>
<keyword evidence="4" id="KW-1185">Reference proteome</keyword>
<name>A0ABR7E2M4_9BACT</name>
<dbReference type="InterPro" id="IPR049893">
    <property type="entry name" value="Bvu_2165-like_IHF-HU-DNA_bdg"/>
</dbReference>
<proteinExistence type="predicted"/>